<comment type="caution">
    <text evidence="1">The sequence shown here is derived from an EMBL/GenBank/DDBJ whole genome shotgun (WGS) entry which is preliminary data.</text>
</comment>
<sequence length="36" mass="4113">MGEGYNGNHCTIQRNDLSGEEILNSQIIPLYFQIFP</sequence>
<name>J9FIT2_9ZZZZ</name>
<gene>
    <name evidence="1" type="ORF">EVA_17067</name>
</gene>
<reference evidence="1" key="1">
    <citation type="journal article" date="2012" name="PLoS ONE">
        <title>Gene sets for utilization of primary and secondary nutrition supplies in the distal gut of endangered iberian lynx.</title>
        <authorList>
            <person name="Alcaide M."/>
            <person name="Messina E."/>
            <person name="Richter M."/>
            <person name="Bargiela R."/>
            <person name="Peplies J."/>
            <person name="Huws S.A."/>
            <person name="Newbold C.J."/>
            <person name="Golyshin P.N."/>
            <person name="Simon M.A."/>
            <person name="Lopez G."/>
            <person name="Yakimov M.M."/>
            <person name="Ferrer M."/>
        </authorList>
    </citation>
    <scope>NUCLEOTIDE SEQUENCE</scope>
</reference>
<dbReference type="EMBL" id="AMCI01006153">
    <property type="protein sequence ID" value="EJW94826.1"/>
    <property type="molecule type" value="Genomic_DNA"/>
</dbReference>
<dbReference type="AlphaFoldDB" id="J9FIT2"/>
<evidence type="ECO:0000313" key="1">
    <source>
        <dbReference type="EMBL" id="EJW94826.1"/>
    </source>
</evidence>
<proteinExistence type="predicted"/>
<accession>J9FIT2</accession>
<organism evidence="1">
    <name type="scientific">gut metagenome</name>
    <dbReference type="NCBI Taxonomy" id="749906"/>
    <lineage>
        <taxon>unclassified sequences</taxon>
        <taxon>metagenomes</taxon>
        <taxon>organismal metagenomes</taxon>
    </lineage>
</organism>
<protein>
    <submittedName>
        <fullName evidence="1">Uncharacterized protein</fullName>
    </submittedName>
</protein>